<dbReference type="InterPro" id="IPR000073">
    <property type="entry name" value="AB_hydrolase_1"/>
</dbReference>
<dbReference type="Gene3D" id="3.40.50.1820">
    <property type="entry name" value="alpha/beta hydrolase"/>
    <property type="match status" value="1"/>
</dbReference>
<dbReference type="SUPFAM" id="SSF53474">
    <property type="entry name" value="alpha/beta-Hydrolases"/>
    <property type="match status" value="1"/>
</dbReference>
<reference evidence="2" key="1">
    <citation type="journal article" date="2015" name="Nature">
        <title>Complex archaea that bridge the gap between prokaryotes and eukaryotes.</title>
        <authorList>
            <person name="Spang A."/>
            <person name="Saw J.H."/>
            <person name="Jorgensen S.L."/>
            <person name="Zaremba-Niedzwiedzka K."/>
            <person name="Martijn J."/>
            <person name="Lind A.E."/>
            <person name="van Eijk R."/>
            <person name="Schleper C."/>
            <person name="Guy L."/>
            <person name="Ettema T.J."/>
        </authorList>
    </citation>
    <scope>NUCLEOTIDE SEQUENCE</scope>
</reference>
<gene>
    <name evidence="2" type="ORF">LCGC14_1761710</name>
</gene>
<evidence type="ECO:0000259" key="1">
    <source>
        <dbReference type="Pfam" id="PF12697"/>
    </source>
</evidence>
<evidence type="ECO:0000313" key="2">
    <source>
        <dbReference type="EMBL" id="KKM04686.1"/>
    </source>
</evidence>
<dbReference type="EMBL" id="LAZR01016399">
    <property type="protein sequence ID" value="KKM04686.1"/>
    <property type="molecule type" value="Genomic_DNA"/>
</dbReference>
<name>A0A0F9JFU8_9ZZZZ</name>
<accession>A0A0F9JFU8</accession>
<protein>
    <recommendedName>
        <fullName evidence="1">AB hydrolase-1 domain-containing protein</fullName>
    </recommendedName>
</protein>
<organism evidence="2">
    <name type="scientific">marine sediment metagenome</name>
    <dbReference type="NCBI Taxonomy" id="412755"/>
    <lineage>
        <taxon>unclassified sequences</taxon>
        <taxon>metagenomes</taxon>
        <taxon>ecological metagenomes</taxon>
    </lineage>
</organism>
<dbReference type="AlphaFoldDB" id="A0A0F9JFU8"/>
<proteinExistence type="predicted"/>
<comment type="caution">
    <text evidence="2">The sequence shown here is derived from an EMBL/GenBank/DDBJ whole genome shotgun (WGS) entry which is preliminary data.</text>
</comment>
<sequence length="151" mass="15917">MNIILIPGLFAPAGYLDPLREVLEDAGYTCYGPGFEVNTMLSGEFQTLIETLDNTPEPVVLVGHSAGGMLAVMAAQVKHPAIAGVIGLGSSVAGLVKLEVPHYEGRSLLGGLMVPLMGPDEVKVFSLGHSVLPLTPCVHDWVLDKLEKIDG</sequence>
<feature type="domain" description="AB hydrolase-1" evidence="1">
    <location>
        <begin position="4"/>
        <end position="92"/>
    </location>
</feature>
<dbReference type="Pfam" id="PF12697">
    <property type="entry name" value="Abhydrolase_6"/>
    <property type="match status" value="1"/>
</dbReference>
<dbReference type="InterPro" id="IPR029058">
    <property type="entry name" value="AB_hydrolase_fold"/>
</dbReference>